<comment type="caution">
    <text evidence="1">The sequence shown here is derived from an EMBL/GenBank/DDBJ whole genome shotgun (WGS) entry which is preliminary data.</text>
</comment>
<gene>
    <name evidence="1" type="ORF">LEP1GSC105_0609</name>
</gene>
<dbReference type="RefSeq" id="WP_001969210.1">
    <property type="nucleotide sequence ID" value="NZ_AHNR02000055.1"/>
</dbReference>
<reference evidence="1 2" key="1">
    <citation type="submission" date="2012-10" db="EMBL/GenBank/DDBJ databases">
        <authorList>
            <person name="Harkins D.M."/>
            <person name="Durkin A.S."/>
            <person name="Brinkac L.M."/>
            <person name="Haft D.H."/>
            <person name="Selengut J.D."/>
            <person name="Sanka R."/>
            <person name="DePew J."/>
            <person name="Purushe J."/>
            <person name="Chanthongthip A."/>
            <person name="Lattana O."/>
            <person name="Phetsouvanh R."/>
            <person name="Newton P.N."/>
            <person name="Vinetz J.M."/>
            <person name="Sutton G.G."/>
            <person name="Nierman W.C."/>
            <person name="Fouts D.E."/>
        </authorList>
    </citation>
    <scope>NUCLEOTIDE SEQUENCE [LARGE SCALE GENOMIC DNA]</scope>
    <source>
        <strain evidence="1 2">UI 12758</strain>
    </source>
</reference>
<evidence type="ECO:0000313" key="1">
    <source>
        <dbReference type="EMBL" id="EKR54190.1"/>
    </source>
</evidence>
<accession>A0A0E2D2I7</accession>
<evidence type="ECO:0000313" key="2">
    <source>
        <dbReference type="Proteomes" id="UP000001340"/>
    </source>
</evidence>
<organism evidence="1 2">
    <name type="scientific">Leptospira interrogans str. UI 12758</name>
    <dbReference type="NCBI Taxonomy" id="1049938"/>
    <lineage>
        <taxon>Bacteria</taxon>
        <taxon>Pseudomonadati</taxon>
        <taxon>Spirochaetota</taxon>
        <taxon>Spirochaetia</taxon>
        <taxon>Leptospirales</taxon>
        <taxon>Leptospiraceae</taxon>
        <taxon>Leptospira</taxon>
    </lineage>
</organism>
<dbReference type="EMBL" id="AHNR02000055">
    <property type="protein sequence ID" value="EKR54190.1"/>
    <property type="molecule type" value="Genomic_DNA"/>
</dbReference>
<proteinExistence type="predicted"/>
<protein>
    <recommendedName>
        <fullName evidence="3">Ankyrin repeat protein</fullName>
    </recommendedName>
</protein>
<evidence type="ECO:0008006" key="3">
    <source>
        <dbReference type="Google" id="ProtNLM"/>
    </source>
</evidence>
<name>A0A0E2D2I7_LEPIR</name>
<dbReference type="Proteomes" id="UP000001340">
    <property type="component" value="Unassembled WGS sequence"/>
</dbReference>
<dbReference type="AlphaFoldDB" id="A0A0E2D2I7"/>
<sequence>MKIVSLLVERGASVEHPLARPHHFYTLKGNLFLAICYDQPAVLDFFLKKGFEVNAKR</sequence>